<sequence>MTIDWGHLKTPEELLEEKRQLVRQQRREAYGIESLPLYMEAQYEAAKTGQPADLTEWVAKVDEIVARYPMP</sequence>
<gene>
    <name evidence="1" type="ORF">SM1_073</name>
</gene>
<dbReference type="EMBL" id="KU245542">
    <property type="protein sequence ID" value="ALT58065.1"/>
    <property type="molecule type" value="Genomic_DNA"/>
</dbReference>
<evidence type="ECO:0000313" key="1">
    <source>
        <dbReference type="EMBL" id="ALT58065.1"/>
    </source>
</evidence>
<evidence type="ECO:0000313" key="2">
    <source>
        <dbReference type="Proteomes" id="UP000224832"/>
    </source>
</evidence>
<dbReference type="OrthoDB" id="25617at10239"/>
<name>A0A0U3DK06_9CAUD</name>
<protein>
    <submittedName>
        <fullName evidence="1">Uncharacterized protein</fullName>
    </submittedName>
</protein>
<keyword evidence="2" id="KW-1185">Reference proteome</keyword>
<organism evidence="1 2">
    <name type="scientific">Pseudomonas phage SM1</name>
    <dbReference type="NCBI Taxonomy" id="1772332"/>
    <lineage>
        <taxon>Viruses</taxon>
        <taxon>Duplodnaviria</taxon>
        <taxon>Heunggongvirae</taxon>
        <taxon>Uroviricota</taxon>
        <taxon>Caudoviricetes</taxon>
        <taxon>Samunavirus</taxon>
        <taxon>Samunavirus SM1</taxon>
    </lineage>
</organism>
<accession>A0A0U3DK06</accession>
<dbReference type="Proteomes" id="UP000224832">
    <property type="component" value="Segment"/>
</dbReference>
<proteinExistence type="predicted"/>
<reference evidence="1 2" key="1">
    <citation type="submission" date="2015-12" db="EMBL/GenBank/DDBJ databases">
        <title>In silico genomic study of Pseudomonas phage SM1.</title>
        <authorList>
            <person name="Zawawi N.A.M."/>
            <person name="Mat-Arip Y."/>
            <person name="Wan-Jauhari W.K."/>
            <person name="Fauzi A.A."/>
            <person name="Yee F.J."/>
        </authorList>
    </citation>
    <scope>NUCLEOTIDE SEQUENCE [LARGE SCALE GENOMIC DNA]</scope>
</reference>